<dbReference type="Proteomes" id="UP000734854">
    <property type="component" value="Unassembled WGS sequence"/>
</dbReference>
<proteinExistence type="inferred from homology"/>
<evidence type="ECO:0000256" key="10">
    <source>
        <dbReference type="ARBA" id="ARBA00022777"/>
    </source>
</evidence>
<dbReference type="GO" id="GO:0052726">
    <property type="term" value="F:inositol-1,3,4-trisphosphate 5-kinase activity"/>
    <property type="evidence" value="ECO:0007669"/>
    <property type="project" value="InterPro"/>
</dbReference>
<dbReference type="InterPro" id="IPR040464">
    <property type="entry name" value="InsP(3)kin_ATP-grasp"/>
</dbReference>
<dbReference type="AlphaFoldDB" id="A0A8J5LV93"/>
<evidence type="ECO:0000256" key="11">
    <source>
        <dbReference type="ARBA" id="ARBA00022840"/>
    </source>
</evidence>
<evidence type="ECO:0000256" key="4">
    <source>
        <dbReference type="ARBA" id="ARBA00009601"/>
    </source>
</evidence>
<keyword evidence="12" id="KW-0460">Magnesium</keyword>
<evidence type="ECO:0000256" key="3">
    <source>
        <dbReference type="ARBA" id="ARBA00001946"/>
    </source>
</evidence>
<evidence type="ECO:0000259" key="13">
    <source>
        <dbReference type="Pfam" id="PF05770"/>
    </source>
</evidence>
<accession>A0A8J5LV93</accession>
<keyword evidence="9" id="KW-0547">Nucleotide-binding</keyword>
<dbReference type="PANTHER" id="PTHR14217:SF24">
    <property type="entry name" value="INOSITOL-TETRAKISPHOSPHATE 1-KINASE 1"/>
    <property type="match status" value="1"/>
</dbReference>
<comment type="subunit">
    <text evidence="5">Monomer.</text>
</comment>
<sequence>MTLLFRPHGLLGLKPPMVFQEFVNHGGVIFKVYVVGNYVQCVRRKSLPYILPEEHHPFPFVIFSHVSNTPWHNPEDIKYYEHLKAAELPPWSFLEKIAKGLRKATRLHLFNFGIIRDANACNTYFIIDIN</sequence>
<keyword evidence="7" id="KW-0808">Transferase</keyword>
<dbReference type="GO" id="GO:0047325">
    <property type="term" value="F:inositol-3,4,5,6-tetrakisphosphate 1-kinase activity"/>
    <property type="evidence" value="ECO:0007669"/>
    <property type="project" value="InterPro"/>
</dbReference>
<evidence type="ECO:0000256" key="6">
    <source>
        <dbReference type="ARBA" id="ARBA00012017"/>
    </source>
</evidence>
<comment type="caution">
    <text evidence="14">The sequence shown here is derived from an EMBL/GenBank/DDBJ whole genome shotgun (WGS) entry which is preliminary data.</text>
</comment>
<gene>
    <name evidence="14" type="ORF">ZIOFF_014187</name>
</gene>
<evidence type="ECO:0000256" key="1">
    <source>
        <dbReference type="ARBA" id="ARBA00000399"/>
    </source>
</evidence>
<comment type="catalytic activity">
    <reaction evidence="1">
        <text>1D-myo-inositol 1,3,4-trisphosphate + ATP = 1D-myo-inositol 1,3,4,6-tetrakisphosphate + ADP + H(+)</text>
        <dbReference type="Rhea" id="RHEA:20940"/>
        <dbReference type="ChEBI" id="CHEBI:15378"/>
        <dbReference type="ChEBI" id="CHEBI:30616"/>
        <dbReference type="ChEBI" id="CHEBI:57660"/>
        <dbReference type="ChEBI" id="CHEBI:58414"/>
        <dbReference type="ChEBI" id="CHEBI:456216"/>
        <dbReference type="EC" id="2.7.1.159"/>
    </reaction>
</comment>
<dbReference type="Pfam" id="PF05770">
    <property type="entry name" value="Ins134_P3_kin"/>
    <property type="match status" value="1"/>
</dbReference>
<dbReference type="EC" id="2.7.1.159" evidence="6"/>
<dbReference type="GO" id="GO:0032957">
    <property type="term" value="P:inositol trisphosphate metabolic process"/>
    <property type="evidence" value="ECO:0007669"/>
    <property type="project" value="InterPro"/>
</dbReference>
<evidence type="ECO:0000313" key="14">
    <source>
        <dbReference type="EMBL" id="KAG6524281.1"/>
    </source>
</evidence>
<evidence type="ECO:0000256" key="8">
    <source>
        <dbReference type="ARBA" id="ARBA00022723"/>
    </source>
</evidence>
<dbReference type="GO" id="GO:0005737">
    <property type="term" value="C:cytoplasm"/>
    <property type="evidence" value="ECO:0007669"/>
    <property type="project" value="TreeGrafter"/>
</dbReference>
<dbReference type="OrthoDB" id="1727782at2759"/>
<organism evidence="14 15">
    <name type="scientific">Zingiber officinale</name>
    <name type="common">Ginger</name>
    <name type="synonym">Amomum zingiber</name>
    <dbReference type="NCBI Taxonomy" id="94328"/>
    <lineage>
        <taxon>Eukaryota</taxon>
        <taxon>Viridiplantae</taxon>
        <taxon>Streptophyta</taxon>
        <taxon>Embryophyta</taxon>
        <taxon>Tracheophyta</taxon>
        <taxon>Spermatophyta</taxon>
        <taxon>Magnoliopsida</taxon>
        <taxon>Liliopsida</taxon>
        <taxon>Zingiberales</taxon>
        <taxon>Zingiberaceae</taxon>
        <taxon>Zingiber</taxon>
    </lineage>
</organism>
<keyword evidence="8" id="KW-0479">Metal-binding</keyword>
<evidence type="ECO:0000256" key="12">
    <source>
        <dbReference type="ARBA" id="ARBA00022842"/>
    </source>
</evidence>
<evidence type="ECO:0000256" key="9">
    <source>
        <dbReference type="ARBA" id="ARBA00022741"/>
    </source>
</evidence>
<keyword evidence="10" id="KW-0418">Kinase</keyword>
<feature type="domain" description="Inositol 1,3,4-trisphosphate 5/6-kinase ATP-grasp" evidence="13">
    <location>
        <begin position="1"/>
        <end position="130"/>
    </location>
</feature>
<dbReference type="GO" id="GO:0052725">
    <property type="term" value="F:inositol-1,3,4-trisphosphate 6-kinase activity"/>
    <property type="evidence" value="ECO:0007669"/>
    <property type="project" value="InterPro"/>
</dbReference>
<comment type="catalytic activity">
    <reaction evidence="2">
        <text>1D-myo-inositol 1,3,4-trisphosphate + ATP = 1D-myo-inositol 1,3,4,5-tetrakisphosphate + ADP + H(+)</text>
        <dbReference type="Rhea" id="RHEA:13253"/>
        <dbReference type="ChEBI" id="CHEBI:15378"/>
        <dbReference type="ChEBI" id="CHEBI:30616"/>
        <dbReference type="ChEBI" id="CHEBI:57895"/>
        <dbReference type="ChEBI" id="CHEBI:58414"/>
        <dbReference type="ChEBI" id="CHEBI:456216"/>
        <dbReference type="EC" id="2.7.1.159"/>
    </reaction>
</comment>
<keyword evidence="11" id="KW-0067">ATP-binding</keyword>
<evidence type="ECO:0000256" key="2">
    <source>
        <dbReference type="ARBA" id="ARBA00000680"/>
    </source>
</evidence>
<dbReference type="EMBL" id="JACMSC010000004">
    <property type="protein sequence ID" value="KAG6524281.1"/>
    <property type="molecule type" value="Genomic_DNA"/>
</dbReference>
<evidence type="ECO:0000256" key="7">
    <source>
        <dbReference type="ARBA" id="ARBA00022679"/>
    </source>
</evidence>
<evidence type="ECO:0000313" key="15">
    <source>
        <dbReference type="Proteomes" id="UP000734854"/>
    </source>
</evidence>
<protein>
    <recommendedName>
        <fullName evidence="6">inositol-1,3,4-trisphosphate 5/6-kinase</fullName>
        <ecNumber evidence="6">2.7.1.159</ecNumber>
    </recommendedName>
</protein>
<name>A0A8J5LV93_ZINOF</name>
<dbReference type="InterPro" id="IPR008656">
    <property type="entry name" value="Inositol_tetrakis-P_1-kinase"/>
</dbReference>
<comment type="cofactor">
    <cofactor evidence="3">
        <name>Mg(2+)</name>
        <dbReference type="ChEBI" id="CHEBI:18420"/>
    </cofactor>
</comment>
<keyword evidence="15" id="KW-1185">Reference proteome</keyword>
<dbReference type="PANTHER" id="PTHR14217">
    <property type="entry name" value="INOSITOL-TETRAKISPHOSPHATE 1-KINASE"/>
    <property type="match status" value="1"/>
</dbReference>
<reference evidence="14 15" key="1">
    <citation type="submission" date="2020-08" db="EMBL/GenBank/DDBJ databases">
        <title>Plant Genome Project.</title>
        <authorList>
            <person name="Zhang R.-G."/>
        </authorList>
    </citation>
    <scope>NUCLEOTIDE SEQUENCE [LARGE SCALE GENOMIC DNA]</scope>
    <source>
        <tissue evidence="14">Rhizome</tissue>
    </source>
</reference>
<comment type="similarity">
    <text evidence="4">Belongs to the ITPK1 family.</text>
</comment>
<evidence type="ECO:0000256" key="5">
    <source>
        <dbReference type="ARBA" id="ARBA00011245"/>
    </source>
</evidence>
<dbReference type="GO" id="GO:0000287">
    <property type="term" value="F:magnesium ion binding"/>
    <property type="evidence" value="ECO:0007669"/>
    <property type="project" value="InterPro"/>
</dbReference>
<dbReference type="GO" id="GO:0005524">
    <property type="term" value="F:ATP binding"/>
    <property type="evidence" value="ECO:0007669"/>
    <property type="project" value="UniProtKB-KW"/>
</dbReference>